<comment type="similarity">
    <text evidence="6">Belongs to the binding-protein-dependent transport system permease family.</text>
</comment>
<evidence type="ECO:0000256" key="4">
    <source>
        <dbReference type="ARBA" id="ARBA00022989"/>
    </source>
</evidence>
<dbReference type="PROSITE" id="PS50928">
    <property type="entry name" value="ABC_TM1"/>
    <property type="match status" value="1"/>
</dbReference>
<dbReference type="PANTHER" id="PTHR30177">
    <property type="entry name" value="GLYCINE BETAINE/L-PROLINE TRANSPORT SYSTEM PERMEASE PROTEIN PROW"/>
    <property type="match status" value="1"/>
</dbReference>
<sequence length="213" mass="22101">MPANTDDIAEATGEHLYLALLPVLVGLLVSIPLGWAASRWRVARGILVPLAGVLYTIPSLALITLVPLVLGTQIIDPLNVQVPLAVYTIALLVRSVSDALRAVPSEVTAAATAVGYRPLHRFLTVELPLAVPVIVAGLRVAVVSAMSLTAVGALVGIGGLGQLITEGFLRNNGVELVAAIVLIVVIALIIDALLLLVGRIATPWTRTAKGVNS</sequence>
<gene>
    <name evidence="8" type="ORF">JT362_24540</name>
</gene>
<feature type="transmembrane region" description="Helical" evidence="6">
    <location>
        <begin position="47"/>
        <end position="70"/>
    </location>
</feature>
<evidence type="ECO:0000256" key="5">
    <source>
        <dbReference type="ARBA" id="ARBA00023136"/>
    </source>
</evidence>
<keyword evidence="2 6" id="KW-0813">Transport</keyword>
<evidence type="ECO:0000313" key="8">
    <source>
        <dbReference type="EMBL" id="MCT2586292.1"/>
    </source>
</evidence>
<feature type="transmembrane region" description="Helical" evidence="6">
    <location>
        <begin position="16"/>
        <end position="35"/>
    </location>
</feature>
<evidence type="ECO:0000256" key="6">
    <source>
        <dbReference type="RuleBase" id="RU363032"/>
    </source>
</evidence>
<proteinExistence type="inferred from homology"/>
<feature type="transmembrane region" description="Helical" evidence="6">
    <location>
        <begin position="176"/>
        <end position="197"/>
    </location>
</feature>
<keyword evidence="5 6" id="KW-0472">Membrane</keyword>
<dbReference type="InterPro" id="IPR000515">
    <property type="entry name" value="MetI-like"/>
</dbReference>
<evidence type="ECO:0000256" key="1">
    <source>
        <dbReference type="ARBA" id="ARBA00004141"/>
    </source>
</evidence>
<evidence type="ECO:0000256" key="2">
    <source>
        <dbReference type="ARBA" id="ARBA00022448"/>
    </source>
</evidence>
<feature type="transmembrane region" description="Helical" evidence="6">
    <location>
        <begin position="129"/>
        <end position="155"/>
    </location>
</feature>
<organism evidence="8 9">
    <name type="scientific">Actinophytocola gossypii</name>
    <dbReference type="NCBI Taxonomy" id="2812003"/>
    <lineage>
        <taxon>Bacteria</taxon>
        <taxon>Bacillati</taxon>
        <taxon>Actinomycetota</taxon>
        <taxon>Actinomycetes</taxon>
        <taxon>Pseudonocardiales</taxon>
        <taxon>Pseudonocardiaceae</taxon>
    </lineage>
</organism>
<dbReference type="PANTHER" id="PTHR30177:SF4">
    <property type="entry name" value="OSMOPROTECTANT IMPORT PERMEASE PROTEIN OSMW"/>
    <property type="match status" value="1"/>
</dbReference>
<protein>
    <submittedName>
        <fullName evidence="8">ABC transporter permease subunit</fullName>
    </submittedName>
</protein>
<feature type="domain" description="ABC transmembrane type-1" evidence="7">
    <location>
        <begin position="12"/>
        <end position="194"/>
    </location>
</feature>
<dbReference type="SUPFAM" id="SSF161098">
    <property type="entry name" value="MetI-like"/>
    <property type="match status" value="1"/>
</dbReference>
<evidence type="ECO:0000313" key="9">
    <source>
        <dbReference type="Proteomes" id="UP001156441"/>
    </source>
</evidence>
<dbReference type="CDD" id="cd06261">
    <property type="entry name" value="TM_PBP2"/>
    <property type="match status" value="1"/>
</dbReference>
<dbReference type="Gene3D" id="1.10.3720.10">
    <property type="entry name" value="MetI-like"/>
    <property type="match status" value="1"/>
</dbReference>
<name>A0ABT2JEJ0_9PSEU</name>
<dbReference type="Proteomes" id="UP001156441">
    <property type="component" value="Unassembled WGS sequence"/>
</dbReference>
<comment type="subcellular location">
    <subcellularLocation>
        <location evidence="6">Cell membrane</location>
        <topology evidence="6">Multi-pass membrane protein</topology>
    </subcellularLocation>
    <subcellularLocation>
        <location evidence="1">Membrane</location>
        <topology evidence="1">Multi-pass membrane protein</topology>
    </subcellularLocation>
</comment>
<keyword evidence="4 6" id="KW-1133">Transmembrane helix</keyword>
<dbReference type="Pfam" id="PF00528">
    <property type="entry name" value="BPD_transp_1"/>
    <property type="match status" value="1"/>
</dbReference>
<dbReference type="EMBL" id="JAFFZE010000017">
    <property type="protein sequence ID" value="MCT2586292.1"/>
    <property type="molecule type" value="Genomic_DNA"/>
</dbReference>
<comment type="caution">
    <text evidence="8">The sequence shown here is derived from an EMBL/GenBank/DDBJ whole genome shotgun (WGS) entry which is preliminary data.</text>
</comment>
<reference evidence="8 9" key="1">
    <citation type="submission" date="2021-02" db="EMBL/GenBank/DDBJ databases">
        <title>Actinophytocola xerophila sp. nov., isolated from soil of cotton cropping field.</title>
        <authorList>
            <person name="Huang R."/>
            <person name="Chen X."/>
            <person name="Ge X."/>
            <person name="Liu W."/>
        </authorList>
    </citation>
    <scope>NUCLEOTIDE SEQUENCE [LARGE SCALE GENOMIC DNA]</scope>
    <source>
        <strain evidence="8 9">S1-96</strain>
    </source>
</reference>
<keyword evidence="3 6" id="KW-0812">Transmembrane</keyword>
<evidence type="ECO:0000256" key="3">
    <source>
        <dbReference type="ARBA" id="ARBA00022692"/>
    </source>
</evidence>
<keyword evidence="9" id="KW-1185">Reference proteome</keyword>
<accession>A0ABT2JEJ0</accession>
<dbReference type="InterPro" id="IPR051204">
    <property type="entry name" value="ABC_transp_perm/SBD"/>
</dbReference>
<dbReference type="InterPro" id="IPR035906">
    <property type="entry name" value="MetI-like_sf"/>
</dbReference>
<evidence type="ECO:0000259" key="7">
    <source>
        <dbReference type="PROSITE" id="PS50928"/>
    </source>
</evidence>